<dbReference type="InterPro" id="IPR036890">
    <property type="entry name" value="HATPase_C_sf"/>
</dbReference>
<keyword evidence="10 14" id="KW-1133">Transmembrane helix</keyword>
<protein>
    <recommendedName>
        <fullName evidence="3">histidine kinase</fullName>
        <ecNumber evidence="3">2.7.13.3</ecNumber>
    </recommendedName>
</protein>
<dbReference type="AlphaFoldDB" id="A0A517RPJ7"/>
<sequence>MKLLPLHFSHQPIIQSRRSKKSMQKQTLYARIATKLRKWPIGDRLKVAIGLLVLVQVVSGIVTLFQFSKINQDISQLVNVEEPLEESILEMEIKAGEIARAVLDYVRDRNQKHLSKLISSRDGFVENYSRYQKLANSDKERILSNKIAVRYSDYNQMSASIIRLADHRDAALKVFVNHVNHINQLIDHERVKSNDDHSDDGLKKANASHNMEKYLNIAFGSIEEYIVKRNQSLLSRIFEAEQKFKIFEGKYLEAISNHVERQRIKEIDLEFAKATSYGNQVVNITDDIDQLLGKFEQNLDAINDLLHNQIHPLIHANTVIATHDADSSIQSAKIVISILAIIGTIFGLFSVWIISRGIVAPILELSDGVELIAAGNVEHRIQVDSQDEIGRLADAFNHMVEDLVIAHQEAEKASHIKSAFLANMSHEIRTPMTAILGFAEIMRQKNHDPETVRHIDTIKKNGEYLLELINDILDVSKIEADKLDVEAIQCSLIELIEDVKTLMEIRALDKGLDLSVIVEGKIPSWIQSDPIRLRQILINLLSNAIKFTKQGSVQLVIRATDLDSEAPSLQFDVIDTGIGMTEEQLSRLFQPFVQADSSTTRKYGGTGLGLTICKRLTNILGGEIVVKSDYGTGTTFTVSVKIGEIHDVEFVDQQAFKPELNDSLANPNKKTDFEMSYNILLAEDGLDNQKLIRFLLTKAGGKVTLAENGKRAVDLALDATENNQPFDVILMDMQMPELDGYAATKLLRSKGYHHPIIALTAHTMSGAREECLAAGCNNYATKPINRNQFFATIHECITAFHQNVETFH</sequence>
<dbReference type="CDD" id="cd16922">
    <property type="entry name" value="HATPase_EvgS-ArcB-TorS-like"/>
    <property type="match status" value="1"/>
</dbReference>
<name>A0A517RPJ7_9PLAN</name>
<feature type="modified residue" description="4-aspartylphosphate" evidence="13">
    <location>
        <position position="732"/>
    </location>
</feature>
<evidence type="ECO:0000313" key="19">
    <source>
        <dbReference type="Proteomes" id="UP000317171"/>
    </source>
</evidence>
<keyword evidence="9" id="KW-0067">ATP-binding</keyword>
<feature type="transmembrane region" description="Helical" evidence="14">
    <location>
        <begin position="334"/>
        <end position="354"/>
    </location>
</feature>
<accession>A0A517RPJ7</accession>
<dbReference type="SUPFAM" id="SSF52172">
    <property type="entry name" value="CheY-like"/>
    <property type="match status" value="1"/>
</dbReference>
<dbReference type="PROSITE" id="PS50109">
    <property type="entry name" value="HIS_KIN"/>
    <property type="match status" value="1"/>
</dbReference>
<dbReference type="Pfam" id="PF12729">
    <property type="entry name" value="4HB_MCP_1"/>
    <property type="match status" value="1"/>
</dbReference>
<evidence type="ECO:0000313" key="18">
    <source>
        <dbReference type="EMBL" id="QDT45785.1"/>
    </source>
</evidence>
<dbReference type="Pfam" id="PF00072">
    <property type="entry name" value="Response_reg"/>
    <property type="match status" value="1"/>
</dbReference>
<evidence type="ECO:0000256" key="14">
    <source>
        <dbReference type="SAM" id="Phobius"/>
    </source>
</evidence>
<keyword evidence="4 13" id="KW-0597">Phosphoprotein</keyword>
<dbReference type="Pfam" id="PF02518">
    <property type="entry name" value="HATPase_c"/>
    <property type="match status" value="1"/>
</dbReference>
<keyword evidence="8 18" id="KW-0418">Kinase</keyword>
<keyword evidence="7" id="KW-0547">Nucleotide-binding</keyword>
<evidence type="ECO:0000256" key="11">
    <source>
        <dbReference type="ARBA" id="ARBA00023012"/>
    </source>
</evidence>
<dbReference type="Gene3D" id="6.10.340.10">
    <property type="match status" value="1"/>
</dbReference>
<dbReference type="InterPro" id="IPR024478">
    <property type="entry name" value="HlyB_4HB_MCP"/>
</dbReference>
<evidence type="ECO:0000259" key="17">
    <source>
        <dbReference type="PROSITE" id="PS50885"/>
    </source>
</evidence>
<dbReference type="PROSITE" id="PS50885">
    <property type="entry name" value="HAMP"/>
    <property type="match status" value="1"/>
</dbReference>
<dbReference type="Pfam" id="PF00512">
    <property type="entry name" value="HisKA"/>
    <property type="match status" value="1"/>
</dbReference>
<dbReference type="PANTHER" id="PTHR45339">
    <property type="entry name" value="HYBRID SIGNAL TRANSDUCTION HISTIDINE KINASE J"/>
    <property type="match status" value="1"/>
</dbReference>
<keyword evidence="12 14" id="KW-0472">Membrane</keyword>
<dbReference type="InterPro" id="IPR011006">
    <property type="entry name" value="CheY-like_superfamily"/>
</dbReference>
<evidence type="ECO:0000256" key="8">
    <source>
        <dbReference type="ARBA" id="ARBA00022777"/>
    </source>
</evidence>
<proteinExistence type="predicted"/>
<dbReference type="GO" id="GO:0016020">
    <property type="term" value="C:membrane"/>
    <property type="evidence" value="ECO:0007669"/>
    <property type="project" value="UniProtKB-SubCell"/>
</dbReference>
<evidence type="ECO:0000256" key="13">
    <source>
        <dbReference type="PROSITE-ProRule" id="PRU00169"/>
    </source>
</evidence>
<dbReference type="PANTHER" id="PTHR45339:SF1">
    <property type="entry name" value="HYBRID SIGNAL TRANSDUCTION HISTIDINE KINASE J"/>
    <property type="match status" value="1"/>
</dbReference>
<dbReference type="SUPFAM" id="SSF158472">
    <property type="entry name" value="HAMP domain-like"/>
    <property type="match status" value="1"/>
</dbReference>
<dbReference type="InterPro" id="IPR036097">
    <property type="entry name" value="HisK_dim/P_sf"/>
</dbReference>
<evidence type="ECO:0000259" key="16">
    <source>
        <dbReference type="PROSITE" id="PS50110"/>
    </source>
</evidence>
<dbReference type="InterPro" id="IPR003661">
    <property type="entry name" value="HisK_dim/P_dom"/>
</dbReference>
<dbReference type="GO" id="GO:0005524">
    <property type="term" value="F:ATP binding"/>
    <property type="evidence" value="ECO:0007669"/>
    <property type="project" value="UniProtKB-KW"/>
</dbReference>
<dbReference type="CDD" id="cd17546">
    <property type="entry name" value="REC_hyHK_CKI1_RcsC-like"/>
    <property type="match status" value="1"/>
</dbReference>
<dbReference type="Gene3D" id="3.30.565.10">
    <property type="entry name" value="Histidine kinase-like ATPase, C-terminal domain"/>
    <property type="match status" value="1"/>
</dbReference>
<reference evidence="18 19" key="1">
    <citation type="submission" date="2019-02" db="EMBL/GenBank/DDBJ databases">
        <title>Deep-cultivation of Planctomycetes and their phenomic and genomic characterization uncovers novel biology.</title>
        <authorList>
            <person name="Wiegand S."/>
            <person name="Jogler M."/>
            <person name="Boedeker C."/>
            <person name="Pinto D."/>
            <person name="Vollmers J."/>
            <person name="Rivas-Marin E."/>
            <person name="Kohn T."/>
            <person name="Peeters S.H."/>
            <person name="Heuer A."/>
            <person name="Rast P."/>
            <person name="Oberbeckmann S."/>
            <person name="Bunk B."/>
            <person name="Jeske O."/>
            <person name="Meyerdierks A."/>
            <person name="Storesund J.E."/>
            <person name="Kallscheuer N."/>
            <person name="Luecker S."/>
            <person name="Lage O.M."/>
            <person name="Pohl T."/>
            <person name="Merkel B.J."/>
            <person name="Hornburger P."/>
            <person name="Mueller R.-W."/>
            <person name="Bruemmer F."/>
            <person name="Labrenz M."/>
            <person name="Spormann A.M."/>
            <person name="Op den Camp H."/>
            <person name="Overmann J."/>
            <person name="Amann R."/>
            <person name="Jetten M.S.M."/>
            <person name="Mascher T."/>
            <person name="Medema M.H."/>
            <person name="Devos D.P."/>
            <person name="Kaster A.-K."/>
            <person name="Ovreas L."/>
            <person name="Rohde M."/>
            <person name="Galperin M.Y."/>
            <person name="Jogler C."/>
        </authorList>
    </citation>
    <scope>NUCLEOTIDE SEQUENCE [LARGE SCALE GENOMIC DNA]</scope>
    <source>
        <strain evidence="18 19">Pan241w</strain>
    </source>
</reference>
<evidence type="ECO:0000256" key="5">
    <source>
        <dbReference type="ARBA" id="ARBA00022679"/>
    </source>
</evidence>
<feature type="domain" description="Response regulatory" evidence="16">
    <location>
        <begin position="678"/>
        <end position="797"/>
    </location>
</feature>
<evidence type="ECO:0000256" key="7">
    <source>
        <dbReference type="ARBA" id="ARBA00022741"/>
    </source>
</evidence>
<evidence type="ECO:0000256" key="12">
    <source>
        <dbReference type="ARBA" id="ARBA00023136"/>
    </source>
</evidence>
<dbReference type="CDD" id="cd06225">
    <property type="entry name" value="HAMP"/>
    <property type="match status" value="1"/>
</dbReference>
<evidence type="ECO:0000259" key="15">
    <source>
        <dbReference type="PROSITE" id="PS50109"/>
    </source>
</evidence>
<dbReference type="InterPro" id="IPR005467">
    <property type="entry name" value="His_kinase_dom"/>
</dbReference>
<dbReference type="SUPFAM" id="SSF47384">
    <property type="entry name" value="Homodimeric domain of signal transducing histidine kinase"/>
    <property type="match status" value="1"/>
</dbReference>
<dbReference type="Gene3D" id="1.10.287.130">
    <property type="match status" value="1"/>
</dbReference>
<evidence type="ECO:0000256" key="6">
    <source>
        <dbReference type="ARBA" id="ARBA00022692"/>
    </source>
</evidence>
<keyword evidence="11" id="KW-0902">Two-component regulatory system</keyword>
<dbReference type="InterPro" id="IPR001789">
    <property type="entry name" value="Sig_transdc_resp-reg_receiver"/>
</dbReference>
<dbReference type="SUPFAM" id="SSF55874">
    <property type="entry name" value="ATPase domain of HSP90 chaperone/DNA topoisomerase II/histidine kinase"/>
    <property type="match status" value="1"/>
</dbReference>
<feature type="domain" description="HAMP" evidence="17">
    <location>
        <begin position="356"/>
        <end position="408"/>
    </location>
</feature>
<dbReference type="InterPro" id="IPR003660">
    <property type="entry name" value="HAMP_dom"/>
</dbReference>
<feature type="transmembrane region" description="Helical" evidence="14">
    <location>
        <begin position="45"/>
        <end position="67"/>
    </location>
</feature>
<evidence type="ECO:0000256" key="1">
    <source>
        <dbReference type="ARBA" id="ARBA00000085"/>
    </source>
</evidence>
<dbReference type="GO" id="GO:0000155">
    <property type="term" value="F:phosphorelay sensor kinase activity"/>
    <property type="evidence" value="ECO:0007669"/>
    <property type="project" value="InterPro"/>
</dbReference>
<dbReference type="FunFam" id="1.10.287.130:FF:000004">
    <property type="entry name" value="Ethylene receptor 1"/>
    <property type="match status" value="1"/>
</dbReference>
<dbReference type="SMART" id="SM00387">
    <property type="entry name" value="HATPase_c"/>
    <property type="match status" value="1"/>
</dbReference>
<dbReference type="Gene3D" id="3.40.50.2300">
    <property type="match status" value="1"/>
</dbReference>
<dbReference type="PROSITE" id="PS50110">
    <property type="entry name" value="RESPONSE_REGULATORY"/>
    <property type="match status" value="1"/>
</dbReference>
<dbReference type="EMBL" id="CP036269">
    <property type="protein sequence ID" value="QDT45785.1"/>
    <property type="molecule type" value="Genomic_DNA"/>
</dbReference>
<comment type="catalytic activity">
    <reaction evidence="1">
        <text>ATP + protein L-histidine = ADP + protein N-phospho-L-histidine.</text>
        <dbReference type="EC" id="2.7.13.3"/>
    </reaction>
</comment>
<dbReference type="Proteomes" id="UP000317171">
    <property type="component" value="Chromosome"/>
</dbReference>
<dbReference type="KEGG" id="gaz:Pan241w_59130"/>
<dbReference type="SMART" id="SM00388">
    <property type="entry name" value="HisKA"/>
    <property type="match status" value="1"/>
</dbReference>
<evidence type="ECO:0000256" key="3">
    <source>
        <dbReference type="ARBA" id="ARBA00012438"/>
    </source>
</evidence>
<organism evidence="18 19">
    <name type="scientific">Gimesia alba</name>
    <dbReference type="NCBI Taxonomy" id="2527973"/>
    <lineage>
        <taxon>Bacteria</taxon>
        <taxon>Pseudomonadati</taxon>
        <taxon>Planctomycetota</taxon>
        <taxon>Planctomycetia</taxon>
        <taxon>Planctomycetales</taxon>
        <taxon>Planctomycetaceae</taxon>
        <taxon>Gimesia</taxon>
    </lineage>
</organism>
<dbReference type="Pfam" id="PF00672">
    <property type="entry name" value="HAMP"/>
    <property type="match status" value="1"/>
</dbReference>
<dbReference type="CDD" id="cd00082">
    <property type="entry name" value="HisKA"/>
    <property type="match status" value="1"/>
</dbReference>
<evidence type="ECO:0000256" key="4">
    <source>
        <dbReference type="ARBA" id="ARBA00022553"/>
    </source>
</evidence>
<evidence type="ECO:0000256" key="10">
    <source>
        <dbReference type="ARBA" id="ARBA00022989"/>
    </source>
</evidence>
<gene>
    <name evidence="18" type="primary">luxQ_8</name>
    <name evidence="18" type="ORF">Pan241w_59130</name>
</gene>
<dbReference type="OrthoDB" id="9790669at2"/>
<dbReference type="FunFam" id="3.30.565.10:FF:000010">
    <property type="entry name" value="Sensor histidine kinase RcsC"/>
    <property type="match status" value="1"/>
</dbReference>
<dbReference type="InterPro" id="IPR004358">
    <property type="entry name" value="Sig_transdc_His_kin-like_C"/>
</dbReference>
<evidence type="ECO:0000256" key="9">
    <source>
        <dbReference type="ARBA" id="ARBA00022840"/>
    </source>
</evidence>
<feature type="domain" description="Histidine kinase" evidence="15">
    <location>
        <begin position="423"/>
        <end position="644"/>
    </location>
</feature>
<dbReference type="InterPro" id="IPR003594">
    <property type="entry name" value="HATPase_dom"/>
</dbReference>
<keyword evidence="19" id="KW-1185">Reference proteome</keyword>
<dbReference type="SMART" id="SM00448">
    <property type="entry name" value="REC"/>
    <property type="match status" value="1"/>
</dbReference>
<dbReference type="PRINTS" id="PR00344">
    <property type="entry name" value="BCTRLSENSOR"/>
</dbReference>
<comment type="subcellular location">
    <subcellularLocation>
        <location evidence="2">Membrane</location>
    </subcellularLocation>
</comment>
<keyword evidence="5 18" id="KW-0808">Transferase</keyword>
<dbReference type="EC" id="2.7.13.3" evidence="3"/>
<keyword evidence="6 14" id="KW-0812">Transmembrane</keyword>
<dbReference type="SMART" id="SM00304">
    <property type="entry name" value="HAMP"/>
    <property type="match status" value="1"/>
</dbReference>
<evidence type="ECO:0000256" key="2">
    <source>
        <dbReference type="ARBA" id="ARBA00004370"/>
    </source>
</evidence>